<evidence type="ECO:0000313" key="1">
    <source>
        <dbReference type="EMBL" id="OOZ38901.1"/>
    </source>
</evidence>
<keyword evidence="2" id="KW-1185">Reference proteome</keyword>
<evidence type="ECO:0000313" key="2">
    <source>
        <dbReference type="Proteomes" id="UP000190198"/>
    </source>
</evidence>
<name>A0A1T2L1F1_9GAMM</name>
<accession>A0A1T2L1F1</accession>
<proteinExistence type="predicted"/>
<gene>
    <name evidence="1" type="ORF">BOW52_07915</name>
</gene>
<dbReference type="RefSeq" id="WP_078477208.1">
    <property type="nucleotide sequence ID" value="NZ_MPRK01000152.1"/>
</dbReference>
<sequence>MNIAGKLVRESRRVQEQIVEKSYTSKYLVVRNLLRSSTLDDEYYRKNCAILCVVTGIEHSGTTLLSQLLNGHPRIASGSELGILLSDIYNFSSQHPFFEWLVDDERRMGWGINRKDRDRLLTTHSFDEFYWLLNKLKGTSLSNPVVQNKFRVSDFLYDKTPRYVFSLSKVVRKIDVPFVVTLKTPYEQFASVKKRAEIFNRKLDIDAFSQSYLKAMREIESAETYCGDRLLIVPYKILTGDVVAAMERIKKLIGLDDDYELNLERYNEEYGKHVKPGRFFVKDKIFYNDPMEKLTDSEIKRLTEVERQMPRLRNCL</sequence>
<organism evidence="1 2">
    <name type="scientific">Solemya elarraichensis gill symbiont</name>
    <dbReference type="NCBI Taxonomy" id="1918949"/>
    <lineage>
        <taxon>Bacteria</taxon>
        <taxon>Pseudomonadati</taxon>
        <taxon>Pseudomonadota</taxon>
        <taxon>Gammaproteobacteria</taxon>
        <taxon>sulfur-oxidizing symbionts</taxon>
    </lineage>
</organism>
<comment type="caution">
    <text evidence="1">The sequence shown here is derived from an EMBL/GenBank/DDBJ whole genome shotgun (WGS) entry which is preliminary data.</text>
</comment>
<dbReference type="Proteomes" id="UP000190198">
    <property type="component" value="Unassembled WGS sequence"/>
</dbReference>
<dbReference type="Gene3D" id="3.40.50.300">
    <property type="entry name" value="P-loop containing nucleotide triphosphate hydrolases"/>
    <property type="match status" value="1"/>
</dbReference>
<dbReference type="InterPro" id="IPR027417">
    <property type="entry name" value="P-loop_NTPase"/>
</dbReference>
<dbReference type="OrthoDB" id="9766687at2"/>
<dbReference type="AlphaFoldDB" id="A0A1T2L1F1"/>
<dbReference type="Pfam" id="PF13469">
    <property type="entry name" value="Sulfotransfer_3"/>
    <property type="match status" value="1"/>
</dbReference>
<dbReference type="EMBL" id="MPRK01000152">
    <property type="protein sequence ID" value="OOZ38901.1"/>
    <property type="molecule type" value="Genomic_DNA"/>
</dbReference>
<protein>
    <recommendedName>
        <fullName evidence="3">Sulfotransferase family protein</fullName>
    </recommendedName>
</protein>
<evidence type="ECO:0008006" key="3">
    <source>
        <dbReference type="Google" id="ProtNLM"/>
    </source>
</evidence>
<reference evidence="1 2" key="1">
    <citation type="submission" date="2016-11" db="EMBL/GenBank/DDBJ databases">
        <title>Mixed transmission modes and dynamic genome evolution in an obligate animal-bacterial symbiosis.</title>
        <authorList>
            <person name="Russell S.L."/>
            <person name="Corbett-Detig R.B."/>
            <person name="Cavanaugh C.M."/>
        </authorList>
    </citation>
    <scope>NUCLEOTIDE SEQUENCE [LARGE SCALE GENOMIC DNA]</scope>
    <source>
        <strain evidence="1">Sp-SM6</strain>
    </source>
</reference>
<dbReference type="SUPFAM" id="SSF52540">
    <property type="entry name" value="P-loop containing nucleoside triphosphate hydrolases"/>
    <property type="match status" value="1"/>
</dbReference>